<dbReference type="AlphaFoldDB" id="A0A2K2EZI4"/>
<comment type="caution">
    <text evidence="2">The sequence shown here is derived from an EMBL/GenBank/DDBJ whole genome shotgun (WGS) entry which is preliminary data.</text>
</comment>
<sequence>MEFGWINLFGAAIVIILLIPNIFYAIKNKDIENRCRNKIMNAIEQIGRYGCIILMWLPLFVWKFEFKSFEIFLAYLVSEGLLLFAYVFIWILYFKKRSYWKAMALAIIPTFIFLISGLALHHWLLVVCAAMFGVGHIYVTYINSR</sequence>
<feature type="transmembrane region" description="Helical" evidence="1">
    <location>
        <begin position="123"/>
        <end position="142"/>
    </location>
</feature>
<dbReference type="Proteomes" id="UP000236151">
    <property type="component" value="Unassembled WGS sequence"/>
</dbReference>
<evidence type="ECO:0000256" key="1">
    <source>
        <dbReference type="SAM" id="Phobius"/>
    </source>
</evidence>
<organism evidence="2 3">
    <name type="scientific">Clostridium thermosuccinogenes</name>
    <dbReference type="NCBI Taxonomy" id="84032"/>
    <lineage>
        <taxon>Bacteria</taxon>
        <taxon>Bacillati</taxon>
        <taxon>Bacillota</taxon>
        <taxon>Clostridia</taxon>
        <taxon>Eubacteriales</taxon>
        <taxon>Clostridiaceae</taxon>
        <taxon>Clostridium</taxon>
    </lineage>
</organism>
<feature type="transmembrane region" description="Helical" evidence="1">
    <location>
        <begin position="46"/>
        <end position="65"/>
    </location>
</feature>
<feature type="transmembrane region" description="Helical" evidence="1">
    <location>
        <begin position="71"/>
        <end position="92"/>
    </location>
</feature>
<feature type="transmembrane region" description="Helical" evidence="1">
    <location>
        <begin position="99"/>
        <end position="117"/>
    </location>
</feature>
<keyword evidence="3" id="KW-1185">Reference proteome</keyword>
<keyword evidence="1" id="KW-0472">Membrane</keyword>
<dbReference type="KEGG" id="cthd:CDO33_12640"/>
<reference evidence="2 3" key="1">
    <citation type="submission" date="2017-06" db="EMBL/GenBank/DDBJ databases">
        <title>Investigating the central metabolism of Clostridium thermosuccinogenes.</title>
        <authorList>
            <person name="Koendjbiharie J.G."/>
            <person name="van Kranenburg R."/>
        </authorList>
    </citation>
    <scope>NUCLEOTIDE SEQUENCE [LARGE SCALE GENOMIC DNA]</scope>
    <source>
        <strain evidence="2 3">DSM 5806</strain>
    </source>
</reference>
<accession>A0A2K2EZI4</accession>
<protein>
    <submittedName>
        <fullName evidence="2">Uncharacterized protein</fullName>
    </submittedName>
</protein>
<proteinExistence type="predicted"/>
<keyword evidence="1" id="KW-0812">Transmembrane</keyword>
<dbReference type="EMBL" id="NIOJ01000118">
    <property type="protein sequence ID" value="PNT91932.1"/>
    <property type="molecule type" value="Genomic_DNA"/>
</dbReference>
<feature type="transmembrane region" description="Helical" evidence="1">
    <location>
        <begin position="6"/>
        <end position="26"/>
    </location>
</feature>
<evidence type="ECO:0000313" key="3">
    <source>
        <dbReference type="Proteomes" id="UP000236151"/>
    </source>
</evidence>
<dbReference type="RefSeq" id="WP_103083295.1">
    <property type="nucleotide sequence ID" value="NZ_JBAIZC010000015.1"/>
</dbReference>
<evidence type="ECO:0000313" key="2">
    <source>
        <dbReference type="EMBL" id="PNT91932.1"/>
    </source>
</evidence>
<dbReference type="OrthoDB" id="1912208at2"/>
<gene>
    <name evidence="2" type="ORF">CDQ84_18995</name>
</gene>
<name>A0A2K2EZI4_9CLOT</name>
<keyword evidence="1" id="KW-1133">Transmembrane helix</keyword>